<dbReference type="AlphaFoldDB" id="A0A6A2VGC8"/>
<feature type="transmembrane region" description="Helical" evidence="2">
    <location>
        <begin position="236"/>
        <end position="254"/>
    </location>
</feature>
<feature type="transmembrane region" description="Helical" evidence="2">
    <location>
        <begin position="318"/>
        <end position="336"/>
    </location>
</feature>
<dbReference type="OrthoDB" id="2062742at2"/>
<organism evidence="3 4">
    <name type="scientific">Bifidobacterium apri</name>
    <dbReference type="NCBI Taxonomy" id="1769423"/>
    <lineage>
        <taxon>Bacteria</taxon>
        <taxon>Bacillati</taxon>
        <taxon>Actinomycetota</taxon>
        <taxon>Actinomycetes</taxon>
        <taxon>Bifidobacteriales</taxon>
        <taxon>Bifidobacteriaceae</taxon>
        <taxon>Bifidobacterium</taxon>
    </lineage>
</organism>
<dbReference type="GO" id="GO:0016740">
    <property type="term" value="F:transferase activity"/>
    <property type="evidence" value="ECO:0007669"/>
    <property type="project" value="UniProtKB-KW"/>
</dbReference>
<sequence>MHSTATDPENAPASANDDTAADQQNAATATIERSKPHTRHRIFRCLRPDWLPFAILWVVASIIIVLLTISTHPADSTYPLRYGGGTFLVDRAQYQRLADAFLHGHTWIDVHVPEWLAAMSNPYDAQARGAEGTASGDPSLWDWAFYHGRYYCYFGPLPAIVLFAPYKALTGTDLPTAAACAILAIAACASLIFLVQTLWKRFWKGTPRWFAVLTCTAIIAASGLSYLVLVPWFYSIPMLASLALAPAGIAFWARSADDIGSAPRTGMVAAGSTLVALTITCRPTFILTAVFGLILLWPHIRSHEILSVRSRHAIQASLAAIVPFLLAGGAMMWYNAARFDNPFDFGATYNLTSFDMTQRYVSPQDRLFGAALLLFAPIRFTCEFPFTADVFATDVTNPWAFLILNRSVITEPTVGGIVALSPICLLTLPAVIWLIDSRVSHRRAEAAGTTGMPTVTSSGMQSGKSSEVSSNSSQGTSKGMSRGMSRSCTIGITCLLLVGVIACIDSSIVGANARYMCDMAWLAVIGTMCLLMPMEAASRKKGERWLTITIVAFLVLGLVLQALCLMTTGRYEAWNVSNPALYAWLQGVFTR</sequence>
<accession>A0A6A2VGC8</accession>
<keyword evidence="2" id="KW-0472">Membrane</keyword>
<feature type="compositionally biased region" description="Low complexity" evidence="1">
    <location>
        <begin position="462"/>
        <end position="477"/>
    </location>
</feature>
<dbReference type="RefSeq" id="WP_152355078.1">
    <property type="nucleotide sequence ID" value="NZ_JBHLXF010000006.1"/>
</dbReference>
<feature type="transmembrane region" description="Helical" evidence="2">
    <location>
        <begin position="274"/>
        <end position="297"/>
    </location>
</feature>
<keyword evidence="2" id="KW-0812">Transmembrane</keyword>
<feature type="compositionally biased region" description="Polar residues" evidence="1">
    <location>
        <begin position="451"/>
        <end position="461"/>
    </location>
</feature>
<proteinExistence type="predicted"/>
<evidence type="ECO:0000313" key="3">
    <source>
        <dbReference type="EMBL" id="KAB8300692.1"/>
    </source>
</evidence>
<gene>
    <name evidence="3" type="ORF">DSM100238_0419</name>
</gene>
<feature type="transmembrane region" description="Helical" evidence="2">
    <location>
        <begin position="209"/>
        <end position="229"/>
    </location>
</feature>
<feature type="region of interest" description="Disordered" evidence="1">
    <location>
        <begin position="445"/>
        <end position="484"/>
    </location>
</feature>
<feature type="transmembrane region" description="Helical" evidence="2">
    <location>
        <begin position="414"/>
        <end position="435"/>
    </location>
</feature>
<feature type="transmembrane region" description="Helical" evidence="2">
    <location>
        <begin position="50"/>
        <end position="69"/>
    </location>
</feature>
<feature type="region of interest" description="Disordered" evidence="1">
    <location>
        <begin position="1"/>
        <end position="33"/>
    </location>
</feature>
<feature type="transmembrane region" description="Helical" evidence="2">
    <location>
        <begin position="148"/>
        <end position="166"/>
    </location>
</feature>
<keyword evidence="2" id="KW-1133">Transmembrane helix</keyword>
<evidence type="ECO:0000256" key="2">
    <source>
        <dbReference type="SAM" id="Phobius"/>
    </source>
</evidence>
<feature type="transmembrane region" description="Helical" evidence="2">
    <location>
        <begin position="178"/>
        <end position="197"/>
    </location>
</feature>
<feature type="compositionally biased region" description="Low complexity" evidence="1">
    <location>
        <begin position="15"/>
        <end position="30"/>
    </location>
</feature>
<keyword evidence="4" id="KW-1185">Reference proteome</keyword>
<feature type="transmembrane region" description="Helical" evidence="2">
    <location>
        <begin position="545"/>
        <end position="568"/>
    </location>
</feature>
<reference evidence="3 4" key="1">
    <citation type="submission" date="2019-09" db="EMBL/GenBank/DDBJ databases">
        <title>Characterization of the phylogenetic diversity of two novel species belonging to the genus Bifidobacterium: Bifidobacterium cebidarum sp. nov. and Bifidobacterium leontopitheci sp. nov.</title>
        <authorList>
            <person name="Lugli G.A."/>
            <person name="Duranti S."/>
            <person name="Milani C."/>
            <person name="Turroni F."/>
            <person name="Ventura M."/>
        </authorList>
    </citation>
    <scope>NUCLEOTIDE SEQUENCE [LARGE SCALE GENOMIC DNA]</scope>
    <source>
        <strain evidence="3 4">DSM 100238</strain>
    </source>
</reference>
<evidence type="ECO:0000256" key="1">
    <source>
        <dbReference type="SAM" id="MobiDB-lite"/>
    </source>
</evidence>
<dbReference type="EMBL" id="WBSO01000002">
    <property type="protein sequence ID" value="KAB8300692.1"/>
    <property type="molecule type" value="Genomic_DNA"/>
</dbReference>
<keyword evidence="3" id="KW-0808">Transferase</keyword>
<protein>
    <submittedName>
        <fullName evidence="3">PMT family glycosyltransferase</fullName>
    </submittedName>
</protein>
<dbReference type="Proteomes" id="UP000440041">
    <property type="component" value="Unassembled WGS sequence"/>
</dbReference>
<comment type="caution">
    <text evidence="3">The sequence shown here is derived from an EMBL/GenBank/DDBJ whole genome shotgun (WGS) entry which is preliminary data.</text>
</comment>
<feature type="transmembrane region" description="Helical" evidence="2">
    <location>
        <begin position="488"/>
        <end position="513"/>
    </location>
</feature>
<name>A0A6A2VGC8_9BIFI</name>
<evidence type="ECO:0000313" key="4">
    <source>
        <dbReference type="Proteomes" id="UP000440041"/>
    </source>
</evidence>
<feature type="transmembrane region" description="Helical" evidence="2">
    <location>
        <begin position="519"/>
        <end position="538"/>
    </location>
</feature>